<dbReference type="InterPro" id="IPR001525">
    <property type="entry name" value="C5_MeTfrase"/>
</dbReference>
<evidence type="ECO:0000313" key="8">
    <source>
        <dbReference type="EMBL" id="RKD25871.1"/>
    </source>
</evidence>
<dbReference type="PANTHER" id="PTHR10629:SF52">
    <property type="entry name" value="DNA (CYTOSINE-5)-METHYLTRANSFERASE 1"/>
    <property type="match status" value="1"/>
</dbReference>
<dbReference type="NCBIfam" id="TIGR00675">
    <property type="entry name" value="dcm"/>
    <property type="match status" value="1"/>
</dbReference>
<evidence type="ECO:0000313" key="9">
    <source>
        <dbReference type="Proteomes" id="UP000284219"/>
    </source>
</evidence>
<keyword evidence="8" id="KW-0378">Hydrolase</keyword>
<dbReference type="PROSITE" id="PS00094">
    <property type="entry name" value="C5_MTASE_1"/>
    <property type="match status" value="1"/>
</dbReference>
<dbReference type="PRINTS" id="PR00105">
    <property type="entry name" value="C5METTRFRASE"/>
</dbReference>
<sequence>MQDVHYSIDLFSGPGGICTGFKWARIQPLIAVELSDRTVETYSISHDADVLHLESYLQTPDHFDHLFDYNKKMKTLLIHGDIRKVSNQLVKEILTRRFRVDSVDIVTGGAPCESFSMAGTRSEEDDRNTLFLNVIRIARAIDAKMFLFENVKGLFSKRSEGIAGKMFEDICNEFESNEHPSGVSYKLASRERDVVLMNSMEYGVPQARERIILVGINRKYDATFHYPKKTHGPDREYDYVTVGDALNNLPLVKSGEGGDELPADYKRHITEPTPSGEHFISIMKGEVSEYETLPHHDFDPSIVTFHRAVNHSKRMIQRMSLIRQGEGMVKAANRLIEEGREHLIEECFPNKLYAARNRRLELDKPSFTVTSHCLDEMIHPIEDRGITPREAARLQSFPDWYHFAGPYVKFHSDPEQDKYEQIGDAIPPLLAYSLGLEITKTLQEIEQASLKLV</sequence>
<dbReference type="GO" id="GO:0044027">
    <property type="term" value="P:negative regulation of gene expression via chromosomal CpG island methylation"/>
    <property type="evidence" value="ECO:0007669"/>
    <property type="project" value="TreeGrafter"/>
</dbReference>
<evidence type="ECO:0000256" key="2">
    <source>
        <dbReference type="ARBA" id="ARBA00022679"/>
    </source>
</evidence>
<protein>
    <recommendedName>
        <fullName evidence="7">Cytosine-specific methyltransferase</fullName>
        <ecNumber evidence="7">2.1.1.37</ecNumber>
    </recommendedName>
</protein>
<evidence type="ECO:0000256" key="3">
    <source>
        <dbReference type="ARBA" id="ARBA00022691"/>
    </source>
</evidence>
<dbReference type="Pfam" id="PF00145">
    <property type="entry name" value="DNA_methylase"/>
    <property type="match status" value="1"/>
</dbReference>
<dbReference type="InterPro" id="IPR018117">
    <property type="entry name" value="C5_DNA_meth_AS"/>
</dbReference>
<keyword evidence="2 5" id="KW-0808">Transferase</keyword>
<dbReference type="GO" id="GO:0003886">
    <property type="term" value="F:DNA (cytosine-5-)-methyltransferase activity"/>
    <property type="evidence" value="ECO:0007669"/>
    <property type="project" value="UniProtKB-EC"/>
</dbReference>
<name>A0A419SNS9_9BACL</name>
<keyword evidence="8" id="KW-0255">Endonuclease</keyword>
<keyword evidence="8" id="KW-0540">Nuclease</keyword>
<comment type="caution">
    <text evidence="8">The sequence shown here is derived from an EMBL/GenBank/DDBJ whole genome shotgun (WGS) entry which is preliminary data.</text>
</comment>
<keyword evidence="4" id="KW-0680">Restriction system</keyword>
<organism evidence="8 9">
    <name type="scientific">Ammoniphilus oxalaticus</name>
    <dbReference type="NCBI Taxonomy" id="66863"/>
    <lineage>
        <taxon>Bacteria</taxon>
        <taxon>Bacillati</taxon>
        <taxon>Bacillota</taxon>
        <taxon>Bacilli</taxon>
        <taxon>Bacillales</taxon>
        <taxon>Paenibacillaceae</taxon>
        <taxon>Aneurinibacillus group</taxon>
        <taxon>Ammoniphilus</taxon>
    </lineage>
</organism>
<evidence type="ECO:0000256" key="6">
    <source>
        <dbReference type="RuleBase" id="RU000416"/>
    </source>
</evidence>
<comment type="catalytic activity">
    <reaction evidence="7">
        <text>a 2'-deoxycytidine in DNA + S-adenosyl-L-methionine = a 5-methyl-2'-deoxycytidine in DNA + S-adenosyl-L-homocysteine + H(+)</text>
        <dbReference type="Rhea" id="RHEA:13681"/>
        <dbReference type="Rhea" id="RHEA-COMP:11369"/>
        <dbReference type="Rhea" id="RHEA-COMP:11370"/>
        <dbReference type="ChEBI" id="CHEBI:15378"/>
        <dbReference type="ChEBI" id="CHEBI:57856"/>
        <dbReference type="ChEBI" id="CHEBI:59789"/>
        <dbReference type="ChEBI" id="CHEBI:85452"/>
        <dbReference type="ChEBI" id="CHEBI:85454"/>
        <dbReference type="EC" id="2.1.1.37"/>
    </reaction>
</comment>
<dbReference type="Gene3D" id="3.40.50.150">
    <property type="entry name" value="Vaccinia Virus protein VP39"/>
    <property type="match status" value="1"/>
</dbReference>
<evidence type="ECO:0000256" key="5">
    <source>
        <dbReference type="PROSITE-ProRule" id="PRU01016"/>
    </source>
</evidence>
<dbReference type="PANTHER" id="PTHR10629">
    <property type="entry name" value="CYTOSINE-SPECIFIC METHYLTRANSFERASE"/>
    <property type="match status" value="1"/>
</dbReference>
<evidence type="ECO:0000256" key="4">
    <source>
        <dbReference type="ARBA" id="ARBA00022747"/>
    </source>
</evidence>
<reference evidence="8 9" key="1">
    <citation type="submission" date="2016-08" db="EMBL/GenBank/DDBJ databases">
        <title>Novel Firmicute Genomes.</title>
        <authorList>
            <person name="Poppleton D.I."/>
            <person name="Gribaldo S."/>
        </authorList>
    </citation>
    <scope>NUCLEOTIDE SEQUENCE [LARGE SCALE GENOMIC DNA]</scope>
    <source>
        <strain evidence="8 9">RAOx-1</strain>
    </source>
</reference>
<dbReference type="EMBL" id="MCHY01000006">
    <property type="protein sequence ID" value="RKD25871.1"/>
    <property type="molecule type" value="Genomic_DNA"/>
</dbReference>
<dbReference type="GO" id="GO:0009307">
    <property type="term" value="P:DNA restriction-modification system"/>
    <property type="evidence" value="ECO:0007669"/>
    <property type="project" value="UniProtKB-KW"/>
</dbReference>
<dbReference type="AlphaFoldDB" id="A0A419SNS9"/>
<dbReference type="Gene3D" id="3.90.120.10">
    <property type="entry name" value="DNA Methylase, subunit A, domain 2"/>
    <property type="match status" value="1"/>
</dbReference>
<dbReference type="RefSeq" id="WP_170145250.1">
    <property type="nucleotide sequence ID" value="NZ_MCHY01000006.1"/>
</dbReference>
<comment type="similarity">
    <text evidence="5 6">Belongs to the class I-like SAM-binding methyltransferase superfamily. C5-methyltransferase family.</text>
</comment>
<proteinExistence type="inferred from homology"/>
<keyword evidence="3 5" id="KW-0949">S-adenosyl-L-methionine</keyword>
<accession>A0A419SNS9</accession>
<gene>
    <name evidence="8" type="ORF">BEP19_02765</name>
</gene>
<dbReference type="Proteomes" id="UP000284219">
    <property type="component" value="Unassembled WGS sequence"/>
</dbReference>
<dbReference type="InterPro" id="IPR050390">
    <property type="entry name" value="C5-Methyltransferase"/>
</dbReference>
<dbReference type="PROSITE" id="PS51679">
    <property type="entry name" value="SAM_MT_C5"/>
    <property type="match status" value="1"/>
</dbReference>
<dbReference type="InterPro" id="IPR029063">
    <property type="entry name" value="SAM-dependent_MTases_sf"/>
</dbReference>
<keyword evidence="1 5" id="KW-0489">Methyltransferase</keyword>
<keyword evidence="9" id="KW-1185">Reference proteome</keyword>
<dbReference type="GO" id="GO:0004519">
    <property type="term" value="F:endonuclease activity"/>
    <property type="evidence" value="ECO:0007669"/>
    <property type="project" value="UniProtKB-KW"/>
</dbReference>
<evidence type="ECO:0000256" key="7">
    <source>
        <dbReference type="RuleBase" id="RU000417"/>
    </source>
</evidence>
<feature type="active site" evidence="5">
    <location>
        <position position="112"/>
    </location>
</feature>
<dbReference type="GO" id="GO:0032259">
    <property type="term" value="P:methylation"/>
    <property type="evidence" value="ECO:0007669"/>
    <property type="project" value="UniProtKB-KW"/>
</dbReference>
<dbReference type="EC" id="2.1.1.37" evidence="7"/>
<dbReference type="SUPFAM" id="SSF53335">
    <property type="entry name" value="S-adenosyl-L-methionine-dependent methyltransferases"/>
    <property type="match status" value="1"/>
</dbReference>
<evidence type="ECO:0000256" key="1">
    <source>
        <dbReference type="ARBA" id="ARBA00022603"/>
    </source>
</evidence>
<dbReference type="GO" id="GO:0003677">
    <property type="term" value="F:DNA binding"/>
    <property type="evidence" value="ECO:0007669"/>
    <property type="project" value="TreeGrafter"/>
</dbReference>